<dbReference type="AlphaFoldDB" id="A0A857C3L3"/>
<accession>A0A857C3L3</accession>
<evidence type="ECO:0000259" key="2">
    <source>
        <dbReference type="PROSITE" id="PS50887"/>
    </source>
</evidence>
<sequence length="470" mass="50362">MGQDKARGGALPQSDTRPLVTRGQIWSISAATGLFLAVALGLVLIVSHVVLSMRHTANEIDDQRAVSAAAAAVATLERGLSMVVRDNSLWDEGYAAVRSRKGVDWIRQTWGDPTANYPLYDGLVVFRPDLTVIAAYEKGAPFSPSGEVGRLIAEQARRAQAIHVPVTAFMSMGGEIVSTAAMTIQPFAGPVADAPILFLFKAIDEETISAIASDYQIAGLALAPTRAGDKLNLALEDPSGRVLGYLTWPSRRPGDQAFESHRSLLVLAGATLVVFFLMVLAAGFIESLRLRRIAAAAEYEAKRDTLTGTLNRSGFLEVLEKLAAEASPSRPLALHMLDLDGFKQVNDTWGHAVGDLLIAAVAVRLAGFGNHFVAAGRLGGDEFALAQIHDTPPDVLAQQVIEAFSLPFTVGRYQLQVTASIGHASTREPIDPAELMRRADVAMYRAKAEGKFRALEYHPQMEPAGDGQGS</sequence>
<dbReference type="InterPro" id="IPR000160">
    <property type="entry name" value="GGDEF_dom"/>
</dbReference>
<evidence type="ECO:0000313" key="4">
    <source>
        <dbReference type="Proteomes" id="UP000435648"/>
    </source>
</evidence>
<dbReference type="RefSeq" id="WP_244953868.1">
    <property type="nucleotide sequence ID" value="NZ_CP046908.1"/>
</dbReference>
<evidence type="ECO:0000256" key="1">
    <source>
        <dbReference type="SAM" id="Phobius"/>
    </source>
</evidence>
<keyword evidence="1" id="KW-0812">Transmembrane</keyword>
<keyword evidence="1" id="KW-0472">Membrane</keyword>
<dbReference type="InterPro" id="IPR052163">
    <property type="entry name" value="DGC-Regulatory_Protein"/>
</dbReference>
<dbReference type="PANTHER" id="PTHR46663">
    <property type="entry name" value="DIGUANYLATE CYCLASE DGCT-RELATED"/>
    <property type="match status" value="1"/>
</dbReference>
<dbReference type="PROSITE" id="PS50887">
    <property type="entry name" value="GGDEF"/>
    <property type="match status" value="1"/>
</dbReference>
<organism evidence="3 4">
    <name type="scientific">Stappia indica</name>
    <dbReference type="NCBI Taxonomy" id="538381"/>
    <lineage>
        <taxon>Bacteria</taxon>
        <taxon>Pseudomonadati</taxon>
        <taxon>Pseudomonadota</taxon>
        <taxon>Alphaproteobacteria</taxon>
        <taxon>Hyphomicrobiales</taxon>
        <taxon>Stappiaceae</taxon>
        <taxon>Stappia</taxon>
    </lineage>
</organism>
<dbReference type="Gene3D" id="3.30.70.270">
    <property type="match status" value="1"/>
</dbReference>
<dbReference type="Proteomes" id="UP000435648">
    <property type="component" value="Chromosome"/>
</dbReference>
<gene>
    <name evidence="3" type="ORF">GH266_02965</name>
</gene>
<feature type="domain" description="GGDEF" evidence="2">
    <location>
        <begin position="330"/>
        <end position="459"/>
    </location>
</feature>
<dbReference type="Pfam" id="PF00990">
    <property type="entry name" value="GGDEF"/>
    <property type="match status" value="1"/>
</dbReference>
<dbReference type="InterPro" id="IPR043128">
    <property type="entry name" value="Rev_trsase/Diguanyl_cyclase"/>
</dbReference>
<protein>
    <submittedName>
        <fullName evidence="3">Diguanylate cyclase</fullName>
    </submittedName>
</protein>
<dbReference type="NCBIfam" id="TIGR00254">
    <property type="entry name" value="GGDEF"/>
    <property type="match status" value="1"/>
</dbReference>
<reference evidence="3 4" key="1">
    <citation type="submission" date="2019-12" db="EMBL/GenBank/DDBJ databases">
        <title>The genome of Stappia indica PHM037.</title>
        <authorList>
            <person name="Kacar D."/>
            <person name="Galan B."/>
            <person name="Canedo L."/>
            <person name="Rodriguez P."/>
            <person name="de la Calle F."/>
            <person name="Garcia J.L."/>
        </authorList>
    </citation>
    <scope>NUCLEOTIDE SEQUENCE [LARGE SCALE GENOMIC DNA]</scope>
    <source>
        <strain evidence="3 4">PHM037</strain>
    </source>
</reference>
<dbReference type="CDD" id="cd01949">
    <property type="entry name" value="GGDEF"/>
    <property type="match status" value="1"/>
</dbReference>
<name>A0A857C3L3_9HYPH</name>
<dbReference type="PANTHER" id="PTHR46663:SF3">
    <property type="entry name" value="SLL0267 PROTEIN"/>
    <property type="match status" value="1"/>
</dbReference>
<evidence type="ECO:0000313" key="3">
    <source>
        <dbReference type="EMBL" id="QGZ33553.1"/>
    </source>
</evidence>
<dbReference type="InterPro" id="IPR007892">
    <property type="entry name" value="CHASE4"/>
</dbReference>
<dbReference type="KEGG" id="siw:GH266_02965"/>
<dbReference type="EMBL" id="CP046908">
    <property type="protein sequence ID" value="QGZ33553.1"/>
    <property type="molecule type" value="Genomic_DNA"/>
</dbReference>
<feature type="transmembrane region" description="Helical" evidence="1">
    <location>
        <begin position="25"/>
        <end position="51"/>
    </location>
</feature>
<dbReference type="SMART" id="SM00267">
    <property type="entry name" value="GGDEF"/>
    <property type="match status" value="1"/>
</dbReference>
<dbReference type="InterPro" id="IPR029787">
    <property type="entry name" value="Nucleotide_cyclase"/>
</dbReference>
<dbReference type="Pfam" id="PF05228">
    <property type="entry name" value="CHASE4"/>
    <property type="match status" value="1"/>
</dbReference>
<keyword evidence="1" id="KW-1133">Transmembrane helix</keyword>
<proteinExistence type="predicted"/>
<feature type="transmembrane region" description="Helical" evidence="1">
    <location>
        <begin position="264"/>
        <end position="285"/>
    </location>
</feature>
<dbReference type="SUPFAM" id="SSF55073">
    <property type="entry name" value="Nucleotide cyclase"/>
    <property type="match status" value="1"/>
</dbReference>